<keyword evidence="6" id="KW-1185">Reference proteome</keyword>
<dbReference type="EMBL" id="FWFR01000001">
    <property type="protein sequence ID" value="SLN39240.1"/>
    <property type="molecule type" value="Genomic_DNA"/>
</dbReference>
<dbReference type="SUPFAM" id="SSF46689">
    <property type="entry name" value="Homeodomain-like"/>
    <property type="match status" value="2"/>
</dbReference>
<dbReference type="GO" id="GO:0043565">
    <property type="term" value="F:sequence-specific DNA binding"/>
    <property type="evidence" value="ECO:0007669"/>
    <property type="project" value="InterPro"/>
</dbReference>
<keyword evidence="3" id="KW-0804">Transcription</keyword>
<name>A0A1Y5SG02_9PROT</name>
<evidence type="ECO:0000256" key="3">
    <source>
        <dbReference type="ARBA" id="ARBA00023163"/>
    </source>
</evidence>
<evidence type="ECO:0000313" key="5">
    <source>
        <dbReference type="EMBL" id="SLN39240.1"/>
    </source>
</evidence>
<dbReference type="PANTHER" id="PTHR46796:SF7">
    <property type="entry name" value="ARAC FAMILY TRANSCRIPTIONAL REGULATOR"/>
    <property type="match status" value="1"/>
</dbReference>
<dbReference type="Gene3D" id="1.10.10.60">
    <property type="entry name" value="Homeodomain-like"/>
    <property type="match status" value="1"/>
</dbReference>
<dbReference type="PANTHER" id="PTHR46796">
    <property type="entry name" value="HTH-TYPE TRANSCRIPTIONAL ACTIVATOR RHAS-RELATED"/>
    <property type="match status" value="1"/>
</dbReference>
<evidence type="ECO:0000256" key="2">
    <source>
        <dbReference type="ARBA" id="ARBA00023125"/>
    </source>
</evidence>
<dbReference type="SUPFAM" id="SSF51215">
    <property type="entry name" value="Regulatory protein AraC"/>
    <property type="match status" value="1"/>
</dbReference>
<dbReference type="InterPro" id="IPR037923">
    <property type="entry name" value="HTH-like"/>
</dbReference>
<evidence type="ECO:0000256" key="1">
    <source>
        <dbReference type="ARBA" id="ARBA00023015"/>
    </source>
</evidence>
<dbReference type="RefSeq" id="WP_085882836.1">
    <property type="nucleotide sequence ID" value="NZ_FWFR01000001.1"/>
</dbReference>
<dbReference type="Gene3D" id="2.60.120.10">
    <property type="entry name" value="Jelly Rolls"/>
    <property type="match status" value="1"/>
</dbReference>
<keyword evidence="1" id="KW-0805">Transcription regulation</keyword>
<protein>
    <submittedName>
        <fullName evidence="5">Regulatory protein SoxS</fullName>
    </submittedName>
</protein>
<dbReference type="InterPro" id="IPR009057">
    <property type="entry name" value="Homeodomain-like_sf"/>
</dbReference>
<dbReference type="OrthoDB" id="9802263at2"/>
<dbReference type="Pfam" id="PF12833">
    <property type="entry name" value="HTH_18"/>
    <property type="match status" value="1"/>
</dbReference>
<evidence type="ECO:0000259" key="4">
    <source>
        <dbReference type="PROSITE" id="PS01124"/>
    </source>
</evidence>
<dbReference type="InterPro" id="IPR018060">
    <property type="entry name" value="HTH_AraC"/>
</dbReference>
<sequence>MPEKLTRNPPPNGVATGDLLSGALRRIRISGSMQYCFMPSGNWTTDATPAPYKPRDAMGFHIVAAGTCWVNLDGEQTDLGKGDIAAFPFGSPHMIGAGTGGRLIDPGNDLPPAPWREIPILRYGDEPEQTRILCGYVQCEAMNFRPFKSLLPRFIHVRTAGADRADWLAATIAQIIEEVDCPQQGGTSVLERLTEVAFLELLRRQFLQATPAETGWLAAIADPALGRCLTLLHGEPVRDWTLASLARESGLSRSTLAERFEAVLGTSPIRYLRDWRLYLASVDLRTTERPTVAIGLDAGYGTEAAFSRAFSRHFGMPPAEWRRGARRSRSGAAALSD</sequence>
<dbReference type="PROSITE" id="PS01124">
    <property type="entry name" value="HTH_ARAC_FAMILY_2"/>
    <property type="match status" value="1"/>
</dbReference>
<gene>
    <name evidence="5" type="primary">soxS</name>
    <name evidence="5" type="ORF">OCH7691_01636</name>
</gene>
<dbReference type="InterPro" id="IPR014710">
    <property type="entry name" value="RmlC-like_jellyroll"/>
</dbReference>
<proteinExistence type="predicted"/>
<evidence type="ECO:0000313" key="6">
    <source>
        <dbReference type="Proteomes" id="UP000193200"/>
    </source>
</evidence>
<dbReference type="SMART" id="SM00342">
    <property type="entry name" value="HTH_ARAC"/>
    <property type="match status" value="1"/>
</dbReference>
<dbReference type="GO" id="GO:0003700">
    <property type="term" value="F:DNA-binding transcription factor activity"/>
    <property type="evidence" value="ECO:0007669"/>
    <property type="project" value="InterPro"/>
</dbReference>
<reference evidence="5 6" key="1">
    <citation type="submission" date="2017-03" db="EMBL/GenBank/DDBJ databases">
        <authorList>
            <person name="Afonso C.L."/>
            <person name="Miller P.J."/>
            <person name="Scott M.A."/>
            <person name="Spackman E."/>
            <person name="Goraichik I."/>
            <person name="Dimitrov K.M."/>
            <person name="Suarez D.L."/>
            <person name="Swayne D.E."/>
        </authorList>
    </citation>
    <scope>NUCLEOTIDE SEQUENCE [LARGE SCALE GENOMIC DNA]</scope>
    <source>
        <strain evidence="5 6">CECT 7691</strain>
    </source>
</reference>
<feature type="domain" description="HTH araC/xylS-type" evidence="4">
    <location>
        <begin position="226"/>
        <end position="324"/>
    </location>
</feature>
<accession>A0A1Y5SG02</accession>
<dbReference type="Pfam" id="PF12852">
    <property type="entry name" value="Cupin_6"/>
    <property type="match status" value="1"/>
</dbReference>
<dbReference type="InterPro" id="IPR050204">
    <property type="entry name" value="AraC_XylS_family_regulators"/>
</dbReference>
<organism evidence="5 6">
    <name type="scientific">Oceanibacterium hippocampi</name>
    <dbReference type="NCBI Taxonomy" id="745714"/>
    <lineage>
        <taxon>Bacteria</taxon>
        <taxon>Pseudomonadati</taxon>
        <taxon>Pseudomonadota</taxon>
        <taxon>Alphaproteobacteria</taxon>
        <taxon>Sneathiellales</taxon>
        <taxon>Sneathiellaceae</taxon>
        <taxon>Oceanibacterium</taxon>
    </lineage>
</organism>
<dbReference type="FunCoup" id="A0A1Y5SG02">
    <property type="interactions" value="89"/>
</dbReference>
<dbReference type="AlphaFoldDB" id="A0A1Y5SG02"/>
<dbReference type="InParanoid" id="A0A1Y5SG02"/>
<dbReference type="Proteomes" id="UP000193200">
    <property type="component" value="Unassembled WGS sequence"/>
</dbReference>
<keyword evidence="2" id="KW-0238">DNA-binding</keyword>
<dbReference type="InterPro" id="IPR032783">
    <property type="entry name" value="AraC_lig"/>
</dbReference>